<dbReference type="AlphaFoldDB" id="A0ABD7UZI0"/>
<name>A0ABD7UZI0_9ACTN</name>
<dbReference type="Proteomes" id="UP000360750">
    <property type="component" value="Unassembled WGS sequence"/>
</dbReference>
<protein>
    <submittedName>
        <fullName evidence="1">Uncharacterized protein</fullName>
    </submittedName>
</protein>
<organism evidence="1 2">
    <name type="scientific">Gordonia paraffinivorans</name>
    <dbReference type="NCBI Taxonomy" id="175628"/>
    <lineage>
        <taxon>Bacteria</taxon>
        <taxon>Bacillati</taxon>
        <taxon>Actinomycetota</taxon>
        <taxon>Actinomycetes</taxon>
        <taxon>Mycobacteriales</taxon>
        <taxon>Gordoniaceae</taxon>
        <taxon>Gordonia</taxon>
    </lineage>
</organism>
<comment type="caution">
    <text evidence="1">The sequence shown here is derived from an EMBL/GenBank/DDBJ whole genome shotgun (WGS) entry which is preliminary data.</text>
</comment>
<dbReference type="EMBL" id="CAACYD010000005">
    <property type="protein sequence ID" value="VFA81987.1"/>
    <property type="molecule type" value="Genomic_DNA"/>
</dbReference>
<accession>A0ABD7UZI0</accession>
<evidence type="ECO:0000313" key="2">
    <source>
        <dbReference type="Proteomes" id="UP000360750"/>
    </source>
</evidence>
<reference evidence="1 2" key="1">
    <citation type="submission" date="2019-02" db="EMBL/GenBank/DDBJ databases">
        <authorList>
            <consortium name="Pathogen Informatics"/>
        </authorList>
    </citation>
    <scope>NUCLEOTIDE SEQUENCE [LARGE SCALE GENOMIC DNA]</scope>
    <source>
        <strain evidence="1 2">3012STDY6756503</strain>
    </source>
</reference>
<sequence length="34" mass="3445">MAEGPIRLEIDILGPILDTLFSGSSGGSDDGDPV</sequence>
<evidence type="ECO:0000313" key="1">
    <source>
        <dbReference type="EMBL" id="VFA81987.1"/>
    </source>
</evidence>
<proteinExistence type="predicted"/>
<gene>
    <name evidence="1" type="ORF">NCTC8139_00814</name>
</gene>